<keyword evidence="1" id="KW-1133">Transmembrane helix</keyword>
<protein>
    <submittedName>
        <fullName evidence="2">Pre-pilin leader sequence (PilV)</fullName>
    </submittedName>
</protein>
<dbReference type="OrthoDB" id="8547299at2"/>
<keyword evidence="1" id="KW-0472">Membrane</keyword>
<reference evidence="2 3" key="1">
    <citation type="submission" date="2015-11" db="EMBL/GenBank/DDBJ databases">
        <title>Genomic analysis of 38 Legionella species identifies large and diverse effector repertoires.</title>
        <authorList>
            <person name="Burstein D."/>
            <person name="Amaro F."/>
            <person name="Zusman T."/>
            <person name="Lifshitz Z."/>
            <person name="Cohen O."/>
            <person name="Gilbert J.A."/>
            <person name="Pupko T."/>
            <person name="Shuman H.A."/>
            <person name="Segal G."/>
        </authorList>
    </citation>
    <scope>NUCLEOTIDE SEQUENCE [LARGE SCALE GENOMIC DNA]</scope>
    <source>
        <strain evidence="2 3">SE-32A-C8</strain>
    </source>
</reference>
<dbReference type="PROSITE" id="PS00409">
    <property type="entry name" value="PROKAR_NTER_METHYL"/>
    <property type="match status" value="1"/>
</dbReference>
<gene>
    <name evidence="2" type="ORF">Lery_2107</name>
</gene>
<dbReference type="NCBIfam" id="TIGR02532">
    <property type="entry name" value="IV_pilin_GFxxxE"/>
    <property type="match status" value="1"/>
</dbReference>
<dbReference type="STRING" id="448.Lery_2107"/>
<comment type="caution">
    <text evidence="2">The sequence shown here is derived from an EMBL/GenBank/DDBJ whole genome shotgun (WGS) entry which is preliminary data.</text>
</comment>
<proteinExistence type="predicted"/>
<keyword evidence="1" id="KW-0812">Transmembrane</keyword>
<dbReference type="InterPro" id="IPR012902">
    <property type="entry name" value="N_methyl_site"/>
</dbReference>
<dbReference type="RefSeq" id="WP_058527241.1">
    <property type="nucleotide sequence ID" value="NZ_CAAAHY010000017.1"/>
</dbReference>
<dbReference type="NCBIfam" id="TIGR02523">
    <property type="entry name" value="type_IV_pilV"/>
    <property type="match status" value="1"/>
</dbReference>
<organism evidence="2 3">
    <name type="scientific">Legionella erythra</name>
    <dbReference type="NCBI Taxonomy" id="448"/>
    <lineage>
        <taxon>Bacteria</taxon>
        <taxon>Pseudomonadati</taxon>
        <taxon>Pseudomonadota</taxon>
        <taxon>Gammaproteobacteria</taxon>
        <taxon>Legionellales</taxon>
        <taxon>Legionellaceae</taxon>
        <taxon>Legionella</taxon>
    </lineage>
</organism>
<dbReference type="Proteomes" id="UP000054773">
    <property type="component" value="Unassembled WGS sequence"/>
</dbReference>
<dbReference type="AlphaFoldDB" id="A0A0W0TJM5"/>
<evidence type="ECO:0000256" key="1">
    <source>
        <dbReference type="SAM" id="Phobius"/>
    </source>
</evidence>
<feature type="transmembrane region" description="Helical" evidence="1">
    <location>
        <begin position="12"/>
        <end position="33"/>
    </location>
</feature>
<dbReference type="InterPro" id="IPR013362">
    <property type="entry name" value="Pilus_4_PilV"/>
</dbReference>
<accession>A0A0W0TJM5</accession>
<evidence type="ECO:0000313" key="2">
    <source>
        <dbReference type="EMBL" id="KTC95812.1"/>
    </source>
</evidence>
<name>A0A0W0TJM5_LEGER</name>
<dbReference type="PATRIC" id="fig|448.7.peg.2206"/>
<dbReference type="EMBL" id="LNYA01000032">
    <property type="protein sequence ID" value="KTC95812.1"/>
    <property type="molecule type" value="Genomic_DNA"/>
</dbReference>
<keyword evidence="3" id="KW-1185">Reference proteome</keyword>
<dbReference type="Pfam" id="PF07963">
    <property type="entry name" value="N_methyl"/>
    <property type="match status" value="1"/>
</dbReference>
<sequence length="158" mass="16876">MKHLVSHQKGFSLIEVLVSSFVLALGLLGIASLQMNAIRYNQTAQLRSIAIAQAGNMVDRMMANSAGIQSGAYNNISGTPSLPSCTTCTAGQIAQRDIHIWNSTNSTLLPSGQGTITRNGNQFTVIMRWDNERTGVNGTGCSGDSDVDLTCLIMEVEL</sequence>
<evidence type="ECO:0000313" key="3">
    <source>
        <dbReference type="Proteomes" id="UP000054773"/>
    </source>
</evidence>